<comment type="subcellular location">
    <subcellularLocation>
        <location evidence="1">Nucleus</location>
    </subcellularLocation>
</comment>
<feature type="region of interest" description="Disordered" evidence="5">
    <location>
        <begin position="670"/>
        <end position="691"/>
    </location>
</feature>
<organism evidence="7">
    <name type="scientific">Chromera velia CCMP2878</name>
    <dbReference type="NCBI Taxonomy" id="1169474"/>
    <lineage>
        <taxon>Eukaryota</taxon>
        <taxon>Sar</taxon>
        <taxon>Alveolata</taxon>
        <taxon>Colpodellida</taxon>
        <taxon>Chromeraceae</taxon>
        <taxon>Chromera</taxon>
    </lineage>
</organism>
<dbReference type="PhylomeDB" id="A0A0G4G748"/>
<feature type="domain" description="Importin N-terminal" evidence="6">
    <location>
        <begin position="29"/>
        <end position="97"/>
    </location>
</feature>
<dbReference type="EMBL" id="CDMZ01000938">
    <property type="protein sequence ID" value="CEM24312.1"/>
    <property type="molecule type" value="Genomic_DNA"/>
</dbReference>
<dbReference type="PANTHER" id="PTHR12363">
    <property type="entry name" value="TRANSPORTIN 3 AND IMPORTIN 13"/>
    <property type="match status" value="1"/>
</dbReference>
<dbReference type="GO" id="GO:0006606">
    <property type="term" value="P:protein import into nucleus"/>
    <property type="evidence" value="ECO:0007669"/>
    <property type="project" value="TreeGrafter"/>
</dbReference>
<accession>A0A0G4G748</accession>
<feature type="region of interest" description="Disordered" evidence="5">
    <location>
        <begin position="589"/>
        <end position="625"/>
    </location>
</feature>
<dbReference type="InterPro" id="IPR011989">
    <property type="entry name" value="ARM-like"/>
</dbReference>
<dbReference type="InterPro" id="IPR013598">
    <property type="entry name" value="Exportin-1/Importin-b-like"/>
</dbReference>
<evidence type="ECO:0000256" key="3">
    <source>
        <dbReference type="ARBA" id="ARBA00022448"/>
    </source>
</evidence>
<proteinExistence type="inferred from homology"/>
<dbReference type="SMART" id="SM00913">
    <property type="entry name" value="IBN_N"/>
    <property type="match status" value="1"/>
</dbReference>
<dbReference type="InterPro" id="IPR016024">
    <property type="entry name" value="ARM-type_fold"/>
</dbReference>
<feature type="compositionally biased region" description="Basic and acidic residues" evidence="5">
    <location>
        <begin position="678"/>
        <end position="691"/>
    </location>
</feature>
<dbReference type="GO" id="GO:0005634">
    <property type="term" value="C:nucleus"/>
    <property type="evidence" value="ECO:0007669"/>
    <property type="project" value="UniProtKB-SubCell"/>
</dbReference>
<protein>
    <recommendedName>
        <fullName evidence="6">Importin N-terminal domain-containing protein</fullName>
    </recommendedName>
</protein>
<keyword evidence="3" id="KW-0813">Transport</keyword>
<dbReference type="GO" id="GO:0031267">
    <property type="term" value="F:small GTPase binding"/>
    <property type="evidence" value="ECO:0007669"/>
    <property type="project" value="InterPro"/>
</dbReference>
<dbReference type="InterPro" id="IPR058537">
    <property type="entry name" value="TPR_TNPO3_IPO13_4th"/>
</dbReference>
<evidence type="ECO:0000256" key="4">
    <source>
        <dbReference type="ARBA" id="ARBA00023242"/>
    </source>
</evidence>
<evidence type="ECO:0000313" key="7">
    <source>
        <dbReference type="EMBL" id="CEM24312.1"/>
    </source>
</evidence>
<feature type="compositionally biased region" description="Basic and acidic residues" evidence="5">
    <location>
        <begin position="271"/>
        <end position="286"/>
    </location>
</feature>
<evidence type="ECO:0000256" key="5">
    <source>
        <dbReference type="SAM" id="MobiDB-lite"/>
    </source>
</evidence>
<dbReference type="Pfam" id="PF08389">
    <property type="entry name" value="Xpo1"/>
    <property type="match status" value="1"/>
</dbReference>
<name>A0A0G4G748_9ALVE</name>
<dbReference type="Pfam" id="PF24139">
    <property type="entry name" value="TPR_TNPO3_IPO13_4th"/>
    <property type="match status" value="1"/>
</dbReference>
<sequence length="1134" mass="123843">MDTNEVVAALGILYQGGGGAVDPAKLQEADAFLTQWQQTTGAWQFSDSLLCTETGVPAEVHYFAAQTLRTKVQFDFAELPEGAAEGLCQSLLNNLTRFRNGPDTVRTQLCLALADLSMHTSSTWRQPLTTIVTKIRQQEVPTPTGVPPQSFDVLLDVILVIAEEHFNYKVLCDHQARRQHKTNLQNEAESAMAILVESRPHLTTERQKEKLLSSWAAWLPFLSVSARAFVEQPLLHDCYTALSEGGSVGETAADCLVKVIDSVLEQEASAREIEEHVQRERERDMYENENGGVNGGQNGGSSPSALDPNFSSHAFADVRRGLATTAVDVLGGKVQQAIQDGDDEAVAALAKVVVSLARSCVTEIVQAVGSPPPPIVPGNEAQAQALLLQQQRFASLADRVFQVTAVVRNGEPSFAAPTAALDFWLEAAHNFCSQRRRYKEAEERGQTNSAEKEAVVAWARTWETLWARILEAVITMMTVPTADPRVEADTLESEEFWDYRQLARVFLDEVADALSEDAAIQKTMALISQTGAAQVPHRQRDASLEAQIFALAKFAYRTVYSRGRAGVLEPVWTLVTQLPPIVAPPEQATNGNASAVNGVASSSSSNASSSSSPFGTPSPSSSSSSLDAVGVLFRKSAMELLRDLGPGLDGKKEFVPLVLDMVAKLILTDDNQPLQPPRADDAGEGRDSSDDRNFTAYALKARAAQTLRKIAYDAGPALHSFHNQLIELSQVAQTKLQTRDAQDVTEAAALVIGSLHDNGTFFAAMERLCKPPLESLSQTVQLQGGQGAEKTKAVEALLSSRLDWISSTLSSVKGSNRLRDAAHEERMNGLGAFTASALFPVLLDVLRGFPHSDKVMDKVARALKHGMRTCPQAFTPLLPTLLPANLELFKTFGHPSCMYVSEYLVTAYANDPTIREALAQHFNELSGVALPALDQKMTQEGLQQCGTMIEDCFGMWQRYSRNCPDLVASSPQLRHVLALSLRAFRVEPVEFAAPVFAFLEYLYDHSRAEDLQNPLSEALRPALRALMEQFTPEVLKEFFKHLGDAPPADVVDRLSIVLETVVGCFQQQCAPWIAEALLQLPTGVMGSADARADTASRILRGGRSRIVVIREIAYRCQQLSMRKRNRRTGQSQAA</sequence>
<evidence type="ECO:0000256" key="2">
    <source>
        <dbReference type="ARBA" id="ARBA00007991"/>
    </source>
</evidence>
<gene>
    <name evidence="7" type="ORF">Cvel_20525</name>
</gene>
<evidence type="ECO:0000259" key="6">
    <source>
        <dbReference type="SMART" id="SM00913"/>
    </source>
</evidence>
<dbReference type="InterPro" id="IPR051345">
    <property type="entry name" value="Importin_beta-like_NTR"/>
</dbReference>
<dbReference type="InterPro" id="IPR001494">
    <property type="entry name" value="Importin-beta_N"/>
</dbReference>
<dbReference type="GO" id="GO:0005737">
    <property type="term" value="C:cytoplasm"/>
    <property type="evidence" value="ECO:0007669"/>
    <property type="project" value="TreeGrafter"/>
</dbReference>
<dbReference type="Gene3D" id="1.25.10.10">
    <property type="entry name" value="Leucine-rich Repeat Variant"/>
    <property type="match status" value="3"/>
</dbReference>
<reference evidence="7" key="1">
    <citation type="submission" date="2014-11" db="EMBL/GenBank/DDBJ databases">
        <authorList>
            <person name="Otto D Thomas"/>
            <person name="Naeem Raeece"/>
        </authorList>
    </citation>
    <scope>NUCLEOTIDE SEQUENCE</scope>
</reference>
<dbReference type="PANTHER" id="PTHR12363:SF33">
    <property type="entry name" value="IMPORTIN-13"/>
    <property type="match status" value="1"/>
</dbReference>
<evidence type="ECO:0000256" key="1">
    <source>
        <dbReference type="ARBA" id="ARBA00004123"/>
    </source>
</evidence>
<feature type="region of interest" description="Disordered" evidence="5">
    <location>
        <begin position="271"/>
        <end position="308"/>
    </location>
</feature>
<comment type="similarity">
    <text evidence="2">Belongs to the importin beta family.</text>
</comment>
<keyword evidence="4" id="KW-0539">Nucleus</keyword>
<dbReference type="AlphaFoldDB" id="A0A0G4G748"/>
<dbReference type="VEuPathDB" id="CryptoDB:Cvel_20525"/>
<dbReference type="SUPFAM" id="SSF48371">
    <property type="entry name" value="ARM repeat"/>
    <property type="match status" value="1"/>
</dbReference>